<protein>
    <recommendedName>
        <fullName evidence="3">Transcription factor domain-containing protein</fullName>
    </recommendedName>
</protein>
<dbReference type="InterPro" id="IPR021858">
    <property type="entry name" value="Fun_TF"/>
</dbReference>
<evidence type="ECO:0000313" key="2">
    <source>
        <dbReference type="Proteomes" id="UP000186955"/>
    </source>
</evidence>
<gene>
    <name evidence="1" type="ORF">PENSUB_6995</name>
</gene>
<comment type="caution">
    <text evidence="1">The sequence shown here is derived from an EMBL/GenBank/DDBJ whole genome shotgun (WGS) entry which is preliminary data.</text>
</comment>
<dbReference type="STRING" id="1316194.A0A1Q5TQG2"/>
<dbReference type="PANTHER" id="PTHR38111:SF6">
    <property type="entry name" value="FINGER DOMAIN PROTEIN, PUTATIVE (AFU_ORTHOLOGUE AFUA_8G01940)-RELATED"/>
    <property type="match status" value="1"/>
</dbReference>
<reference evidence="1 2" key="1">
    <citation type="submission" date="2016-10" db="EMBL/GenBank/DDBJ databases">
        <title>Genome sequence of the ascomycete fungus Penicillium subrubescens.</title>
        <authorList>
            <person name="De Vries R.P."/>
            <person name="Peng M."/>
            <person name="Dilokpimol A."/>
            <person name="Hilden K."/>
            <person name="Makela M.R."/>
            <person name="Grigoriev I."/>
            <person name="Riley R."/>
            <person name="Granchi Z."/>
        </authorList>
    </citation>
    <scope>NUCLEOTIDE SEQUENCE [LARGE SCALE GENOMIC DNA]</scope>
    <source>
        <strain evidence="1 2">CBS 132785</strain>
    </source>
</reference>
<dbReference type="Pfam" id="PF11951">
    <property type="entry name" value="Fungal_trans_2"/>
    <property type="match status" value="1"/>
</dbReference>
<accession>A0A1Q5TQG2</accession>
<evidence type="ECO:0008006" key="3">
    <source>
        <dbReference type="Google" id="ProtNLM"/>
    </source>
</evidence>
<proteinExistence type="predicted"/>
<evidence type="ECO:0000313" key="1">
    <source>
        <dbReference type="EMBL" id="OKP02462.1"/>
    </source>
</evidence>
<name>A0A1Q5TQG2_9EURO</name>
<dbReference type="OrthoDB" id="3525185at2759"/>
<organism evidence="1 2">
    <name type="scientific">Penicillium subrubescens</name>
    <dbReference type="NCBI Taxonomy" id="1316194"/>
    <lineage>
        <taxon>Eukaryota</taxon>
        <taxon>Fungi</taxon>
        <taxon>Dikarya</taxon>
        <taxon>Ascomycota</taxon>
        <taxon>Pezizomycotina</taxon>
        <taxon>Eurotiomycetes</taxon>
        <taxon>Eurotiomycetidae</taxon>
        <taxon>Eurotiales</taxon>
        <taxon>Aspergillaceae</taxon>
        <taxon>Penicillium</taxon>
    </lineage>
</organism>
<dbReference type="AlphaFoldDB" id="A0A1Q5TQG2"/>
<dbReference type="InterPro" id="IPR053178">
    <property type="entry name" value="Osmoadaptation_assoc"/>
</dbReference>
<keyword evidence="2" id="KW-1185">Reference proteome</keyword>
<dbReference type="EMBL" id="MNBE01000625">
    <property type="protein sequence ID" value="OKP02462.1"/>
    <property type="molecule type" value="Genomic_DNA"/>
</dbReference>
<dbReference type="Proteomes" id="UP000186955">
    <property type="component" value="Unassembled WGS sequence"/>
</dbReference>
<dbReference type="PANTHER" id="PTHR38111">
    <property type="entry name" value="ZN(2)-C6 FUNGAL-TYPE DOMAIN-CONTAINING PROTEIN-RELATED"/>
    <property type="match status" value="1"/>
</dbReference>
<sequence>MDEQLVPALAYEAISIQTRESFDTFLNLYFPKHNACVQSRLQVKWMDFLRSGWSTFPPALVWSLRALMTLLMGASQGNKQAILCARHMYGRGIQNLASLLQSPAALADETLAAAMLLGGYEVLDGNSHRSWIVHARGIAHLMRARGSAAHQQGMGRAMLMAWRPFLIADAFVNGVPCFLGDPEWRRTSMNEEIARAENKGGLGSLLGQMTDYAFSEVAKCPGYLAATNELVTVSAPASTVNLGSLIAEISESKEYLVQIESMLSSTEPSPHFVGVMPSMYATTWVQGTCEGVASAVAFLDHLLATLGTISRCFTLSQSSGLVIRNGGNHDDQALYLSTIPQTPVGLTTQSSANKHSEDIDLESYDIGDRLDRFSLTMGMGSLLPATCGFPAFSAYDAISDLPTKPPSHERPQSSQ</sequence>